<name>A0A177B2R3_9BILA</name>
<dbReference type="GO" id="GO:0008832">
    <property type="term" value="F:dGTPase activity"/>
    <property type="evidence" value="ECO:0007669"/>
    <property type="project" value="TreeGrafter"/>
</dbReference>
<comment type="caution">
    <text evidence="7">The sequence shown here is derived from an EMBL/GenBank/DDBJ whole genome shotgun (WGS) entry which is preliminary data.</text>
</comment>
<dbReference type="Gene3D" id="1.10.3210.10">
    <property type="entry name" value="Hypothetical protein af1432"/>
    <property type="match status" value="2"/>
</dbReference>
<feature type="domain" description="HD" evidence="6">
    <location>
        <begin position="52"/>
        <end position="189"/>
    </location>
</feature>
<evidence type="ECO:0000313" key="8">
    <source>
        <dbReference type="Proteomes" id="UP000078046"/>
    </source>
</evidence>
<evidence type="ECO:0000313" key="7">
    <source>
        <dbReference type="EMBL" id="OAF68568.1"/>
    </source>
</evidence>
<dbReference type="InterPro" id="IPR006674">
    <property type="entry name" value="HD_domain"/>
</dbReference>
<dbReference type="PANTHER" id="PTHR11373:SF4">
    <property type="entry name" value="DEOXYNUCLEOSIDE TRIPHOSPHATE TRIPHOSPHOHYDROLASE SAMHD1"/>
    <property type="match status" value="1"/>
</dbReference>
<sequence length="625" mass="73204">MESKIFKDPLYGTIELHPLCVSIIDTPQFQRLHRIKQLGCGFMVFHCANHTRFEHCIGTSYLAHLMIKTIKENQPEVGITNIDILCVEIAALCHDLGHGPFSHLFENITPKHWKHEMNSIKLLKYILESNEKVIEMKDRYQITERDVTFICEMINPPKQIIGRDKNKHFMYEIVSNSINGIDVDKFDYIMRDSHYVGLSTGMCEAFKLAKDYIYYSNKKGEKVTIIEGLDDPFVFTQMNDSIYDMIRWSPDERILPARRILEKIENRSIYKYVCEWLIKYPFDKEEIKSKIIKECNSKEINNENVIIITVHYDYGKGHQNPIENINFYSKLNPDKVFKISRKEISTILPQNYRDSKGMVYLKNNALLNIDKIVNSTYCKMLKDKFTSMRRNSTIVNLDPAAENMPYTPDVDIRDFITVEEMLKDENLELGPNGALTCCMEYISLNMEWLYDIIGDKDADYLIIDCPGQIEIYTHLPIMQRIIQWFSDKSIRICGIFLLDSQFIIDESKYISGLLCSMSAMSMLPIPYLNVLSKGDLINQKFKDRIDEYLIGDTSSMLEISKDTKYNKLHHKFHRCLSEMMENLGSPRFNLIDIRDVDTLDEIITQVDMNLQYYDEVEHFDTDKYE</sequence>
<keyword evidence="8" id="KW-1185">Reference proteome</keyword>
<keyword evidence="3" id="KW-0547">Nucleotide-binding</keyword>
<comment type="similarity">
    <text evidence="2">Belongs to the SAMHD1 family.</text>
</comment>
<dbReference type="EMBL" id="LWCA01000424">
    <property type="protein sequence ID" value="OAF68568.1"/>
    <property type="molecule type" value="Genomic_DNA"/>
</dbReference>
<dbReference type="Pfam" id="PF03029">
    <property type="entry name" value="ATP_bind_1"/>
    <property type="match status" value="1"/>
</dbReference>
<evidence type="ECO:0000256" key="4">
    <source>
        <dbReference type="ARBA" id="ARBA00022801"/>
    </source>
</evidence>
<gene>
    <name evidence="7" type="ORF">A3Q56_03674</name>
</gene>
<dbReference type="GO" id="GO:0006203">
    <property type="term" value="P:dGTP catabolic process"/>
    <property type="evidence" value="ECO:0007669"/>
    <property type="project" value="TreeGrafter"/>
</dbReference>
<dbReference type="InterPro" id="IPR027417">
    <property type="entry name" value="P-loop_NTPase"/>
</dbReference>
<dbReference type="Gene3D" id="3.40.50.300">
    <property type="entry name" value="P-loop containing nucleotide triphosphate hydrolases"/>
    <property type="match status" value="1"/>
</dbReference>
<dbReference type="CDD" id="cd00077">
    <property type="entry name" value="HDc"/>
    <property type="match status" value="1"/>
</dbReference>
<dbReference type="PANTHER" id="PTHR11373">
    <property type="entry name" value="DEOXYNUCLEOSIDE TRIPHOSPHATE TRIPHOSPHOHYDROLASE"/>
    <property type="match status" value="1"/>
</dbReference>
<dbReference type="SUPFAM" id="SSF109604">
    <property type="entry name" value="HD-domain/PDEase-like"/>
    <property type="match status" value="1"/>
</dbReference>
<organism evidence="7 8">
    <name type="scientific">Intoshia linei</name>
    <dbReference type="NCBI Taxonomy" id="1819745"/>
    <lineage>
        <taxon>Eukaryota</taxon>
        <taxon>Metazoa</taxon>
        <taxon>Spiralia</taxon>
        <taxon>Lophotrochozoa</taxon>
        <taxon>Mesozoa</taxon>
        <taxon>Orthonectida</taxon>
        <taxon>Rhopaluridae</taxon>
        <taxon>Intoshia</taxon>
    </lineage>
</organism>
<keyword evidence="4 7" id="KW-0378">Hydrolase</keyword>
<accession>A0A177B2R3</accession>
<dbReference type="OrthoDB" id="9991235at2759"/>
<dbReference type="GO" id="GO:0005525">
    <property type="term" value="F:GTP binding"/>
    <property type="evidence" value="ECO:0007669"/>
    <property type="project" value="UniProtKB-KW"/>
</dbReference>
<comment type="similarity">
    <text evidence="1">Belongs to the GPN-loop GTPase family.</text>
</comment>
<evidence type="ECO:0000259" key="6">
    <source>
        <dbReference type="PROSITE" id="PS51831"/>
    </source>
</evidence>
<evidence type="ECO:0000256" key="3">
    <source>
        <dbReference type="ARBA" id="ARBA00022741"/>
    </source>
</evidence>
<dbReference type="GO" id="GO:0005634">
    <property type="term" value="C:nucleus"/>
    <property type="evidence" value="ECO:0007669"/>
    <property type="project" value="TreeGrafter"/>
</dbReference>
<dbReference type="SUPFAM" id="SSF52540">
    <property type="entry name" value="P-loop containing nucleoside triphosphate hydrolases"/>
    <property type="match status" value="1"/>
</dbReference>
<dbReference type="Proteomes" id="UP000078046">
    <property type="component" value="Unassembled WGS sequence"/>
</dbReference>
<proteinExistence type="inferred from homology"/>
<reference evidence="7 8" key="1">
    <citation type="submission" date="2016-04" db="EMBL/GenBank/DDBJ databases">
        <title>The genome of Intoshia linei affirms orthonectids as highly simplified spiralians.</title>
        <authorList>
            <person name="Mikhailov K.V."/>
            <person name="Slusarev G.S."/>
            <person name="Nikitin M.A."/>
            <person name="Logacheva M.D."/>
            <person name="Penin A."/>
            <person name="Aleoshin V."/>
            <person name="Panchin Y.V."/>
        </authorList>
    </citation>
    <scope>NUCLEOTIDE SEQUENCE [LARGE SCALE GENOMIC DNA]</scope>
    <source>
        <strain evidence="7">Intl2013</strain>
        <tissue evidence="7">Whole animal</tissue>
    </source>
</reference>
<dbReference type="InterPro" id="IPR003607">
    <property type="entry name" value="HD/PDEase_dom"/>
</dbReference>
<dbReference type="PROSITE" id="PS51831">
    <property type="entry name" value="HD"/>
    <property type="match status" value="1"/>
</dbReference>
<keyword evidence="5" id="KW-0342">GTP-binding</keyword>
<dbReference type="SMART" id="SM00471">
    <property type="entry name" value="HDc"/>
    <property type="match status" value="1"/>
</dbReference>
<dbReference type="InterPro" id="IPR004130">
    <property type="entry name" value="Gpn"/>
</dbReference>
<protein>
    <submittedName>
        <fullName evidence="7">Deoxynucleoside triphosphate triphosphohydrolase SAMHD1</fullName>
    </submittedName>
</protein>
<dbReference type="InterPro" id="IPR050135">
    <property type="entry name" value="dGTPase-like"/>
</dbReference>
<evidence type="ECO:0000256" key="2">
    <source>
        <dbReference type="ARBA" id="ARBA00005776"/>
    </source>
</evidence>
<dbReference type="Pfam" id="PF01966">
    <property type="entry name" value="HD"/>
    <property type="match status" value="1"/>
</dbReference>
<dbReference type="AlphaFoldDB" id="A0A177B2R3"/>
<evidence type="ECO:0000256" key="5">
    <source>
        <dbReference type="ARBA" id="ARBA00023134"/>
    </source>
</evidence>
<evidence type="ECO:0000256" key="1">
    <source>
        <dbReference type="ARBA" id="ARBA00005290"/>
    </source>
</evidence>